<evidence type="ECO:0000313" key="2">
    <source>
        <dbReference type="Proteomes" id="UP000813824"/>
    </source>
</evidence>
<dbReference type="InterPro" id="IPR036412">
    <property type="entry name" value="HAD-like_sf"/>
</dbReference>
<accession>A0A8K0V0D3</accession>
<protein>
    <submittedName>
        <fullName evidence="1">Acid phosphatase-domain-containing protein</fullName>
    </submittedName>
</protein>
<reference evidence="1" key="1">
    <citation type="journal article" date="2021" name="New Phytol.">
        <title>Evolutionary innovations through gain and loss of genes in the ectomycorrhizal Boletales.</title>
        <authorList>
            <person name="Wu G."/>
            <person name="Miyauchi S."/>
            <person name="Morin E."/>
            <person name="Kuo A."/>
            <person name="Drula E."/>
            <person name="Varga T."/>
            <person name="Kohler A."/>
            <person name="Feng B."/>
            <person name="Cao Y."/>
            <person name="Lipzen A."/>
            <person name="Daum C."/>
            <person name="Hundley H."/>
            <person name="Pangilinan J."/>
            <person name="Johnson J."/>
            <person name="Barry K."/>
            <person name="LaButti K."/>
            <person name="Ng V."/>
            <person name="Ahrendt S."/>
            <person name="Min B."/>
            <person name="Choi I.G."/>
            <person name="Park H."/>
            <person name="Plett J.M."/>
            <person name="Magnuson J."/>
            <person name="Spatafora J.W."/>
            <person name="Nagy L.G."/>
            <person name="Henrissat B."/>
            <person name="Grigoriev I.V."/>
            <person name="Yang Z.L."/>
            <person name="Xu J."/>
            <person name="Martin F.M."/>
        </authorList>
    </citation>
    <scope>NUCLEOTIDE SEQUENCE</scope>
    <source>
        <strain evidence="1">KKN 215</strain>
    </source>
</reference>
<dbReference type="Proteomes" id="UP000813824">
    <property type="component" value="Unassembled WGS sequence"/>
</dbReference>
<dbReference type="SUPFAM" id="SSF56784">
    <property type="entry name" value="HAD-like"/>
    <property type="match status" value="1"/>
</dbReference>
<dbReference type="InterPro" id="IPR010036">
    <property type="entry name" value="MDP_1_eu_arc"/>
</dbReference>
<name>A0A8K0V0D3_9AGAR</name>
<sequence length="412" mass="47491">MSYPKVVALDTDWTLFWGWLNANQLGKGFNPAFPAEENLEPENGSEWVLRDRTNHGVRIGMYEDIPNIIYDILSHGAKLAIVSRNSSKAACDKALWWFKATDPRDNQKKSIIDMVDFDEVYNADKTTHFMRIQQWTGFDFSDMILFDDEATNNLVRIQLGVTFQVSRNQTGLTWANYQDGLNQWRHVQAIRSPYLGQSLGSYPCPMFLGYSGMDEQTVKLLIQGKNRTDLTESARWGYAMYIADDINIAKFFANWIKADAFGQNTNTYVCEIWARDARKFIAMNKIWFPENGAMMTDNKHKSAFEVAWSQENRDARAASWGVSTPYILFSRHHWMQGMPVPWGQRWNEMAVYTQVQNALLLTIPLSDQDVKRKAAMGGKLSPFEKQIRSWNITVPQETLNDSTAHGEWNIFR</sequence>
<dbReference type="PANTHER" id="PTHR17901">
    <property type="entry name" value="MAGNESIUM-DEPENDENT PHOSPHATASE 1 MDP1"/>
    <property type="match status" value="1"/>
</dbReference>
<proteinExistence type="predicted"/>
<dbReference type="InterPro" id="IPR023214">
    <property type="entry name" value="HAD_sf"/>
</dbReference>
<dbReference type="Gene3D" id="3.40.50.1000">
    <property type="entry name" value="HAD superfamily/HAD-like"/>
    <property type="match status" value="1"/>
</dbReference>
<gene>
    <name evidence="1" type="ORF">BXZ70DRAFT_885997</name>
</gene>
<comment type="caution">
    <text evidence="1">The sequence shown here is derived from an EMBL/GenBank/DDBJ whole genome shotgun (WGS) entry which is preliminary data.</text>
</comment>
<dbReference type="AlphaFoldDB" id="A0A8K0V0D3"/>
<dbReference type="Pfam" id="PF12689">
    <property type="entry name" value="Acid_PPase"/>
    <property type="match status" value="1"/>
</dbReference>
<organism evidence="1 2">
    <name type="scientific">Cristinia sonorae</name>
    <dbReference type="NCBI Taxonomy" id="1940300"/>
    <lineage>
        <taxon>Eukaryota</taxon>
        <taxon>Fungi</taxon>
        <taxon>Dikarya</taxon>
        <taxon>Basidiomycota</taxon>
        <taxon>Agaricomycotina</taxon>
        <taxon>Agaricomycetes</taxon>
        <taxon>Agaricomycetidae</taxon>
        <taxon>Agaricales</taxon>
        <taxon>Pleurotineae</taxon>
        <taxon>Stephanosporaceae</taxon>
        <taxon>Cristinia</taxon>
    </lineage>
</organism>
<evidence type="ECO:0000313" key="1">
    <source>
        <dbReference type="EMBL" id="KAH8107094.1"/>
    </source>
</evidence>
<dbReference type="OrthoDB" id="2865258at2759"/>
<keyword evidence="2" id="KW-1185">Reference proteome</keyword>
<dbReference type="EMBL" id="JAEVFJ010000002">
    <property type="protein sequence ID" value="KAH8107094.1"/>
    <property type="molecule type" value="Genomic_DNA"/>
</dbReference>
<dbReference type="PANTHER" id="PTHR17901:SF14">
    <property type="entry name" value="MAGNESIUM-DEPENDENT PHOSPHATASE 1"/>
    <property type="match status" value="1"/>
</dbReference>
<dbReference type="GO" id="GO:0003993">
    <property type="term" value="F:acid phosphatase activity"/>
    <property type="evidence" value="ECO:0007669"/>
    <property type="project" value="TreeGrafter"/>
</dbReference>